<dbReference type="PANTHER" id="PTHR24567">
    <property type="entry name" value="CRP FAMILY TRANSCRIPTIONAL REGULATORY PROTEIN"/>
    <property type="match status" value="1"/>
</dbReference>
<keyword evidence="3" id="KW-1185">Reference proteome</keyword>
<reference evidence="3" key="1">
    <citation type="submission" date="2015-08" db="EMBL/GenBank/DDBJ databases">
        <authorList>
            <person name="Varghese N."/>
        </authorList>
    </citation>
    <scope>NUCLEOTIDE SEQUENCE [LARGE SCALE GENOMIC DNA]</scope>
    <source>
        <strain evidence="3">DSM 18181</strain>
    </source>
</reference>
<evidence type="ECO:0000313" key="3">
    <source>
        <dbReference type="Proteomes" id="UP000183649"/>
    </source>
</evidence>
<sequence length="212" mass="23264">MKLFDKLRASSRKDGVDDAPESQFFTTGFHDAEVSSLDSVVDWSQRSAEIGATKLSRSAGAQRLLELWQQDKYMAGLTPADMERCAKYFHFYTVRANADLIAQGETGSFMVVLLRGAVAVDRMQPWGDRLRLTEVRAGSLLGEMSLVDAAPRWSYCTTLTDSEIAVLEASDLDRMIAQDPAAACRLIGSLARRLSLRLRKLSARVAATSPGG</sequence>
<dbReference type="OrthoDB" id="8565101at2"/>
<dbReference type="InterPro" id="IPR014710">
    <property type="entry name" value="RmlC-like_jellyroll"/>
</dbReference>
<dbReference type="Pfam" id="PF00027">
    <property type="entry name" value="cNMP_binding"/>
    <property type="match status" value="1"/>
</dbReference>
<dbReference type="PANTHER" id="PTHR24567:SF68">
    <property type="entry name" value="DNA-BINDING TRANSCRIPTIONAL DUAL REGULATOR CRP"/>
    <property type="match status" value="1"/>
</dbReference>
<dbReference type="AlphaFoldDB" id="A0A0K6HY18"/>
<protein>
    <submittedName>
        <fullName evidence="2">Cyclic nucleotide-binding domain</fullName>
    </submittedName>
</protein>
<dbReference type="InterPro" id="IPR050397">
    <property type="entry name" value="Env_Response_Regulators"/>
</dbReference>
<dbReference type="CDD" id="cd00038">
    <property type="entry name" value="CAP_ED"/>
    <property type="match status" value="1"/>
</dbReference>
<dbReference type="RefSeq" id="WP_055450015.1">
    <property type="nucleotide sequence ID" value="NZ_CYHF01000003.1"/>
</dbReference>
<feature type="domain" description="Cyclic nucleotide-binding" evidence="1">
    <location>
        <begin position="73"/>
        <end position="193"/>
    </location>
</feature>
<dbReference type="PROSITE" id="PS50042">
    <property type="entry name" value="CNMP_BINDING_3"/>
    <property type="match status" value="1"/>
</dbReference>
<dbReference type="STRING" id="339866.GCA_001418255_01100"/>
<proteinExistence type="predicted"/>
<dbReference type="SMART" id="SM00100">
    <property type="entry name" value="cNMP"/>
    <property type="match status" value="1"/>
</dbReference>
<dbReference type="EMBL" id="CYHF01000003">
    <property type="protein sequence ID" value="CUA95721.1"/>
    <property type="molecule type" value="Genomic_DNA"/>
</dbReference>
<organism evidence="2 3">
    <name type="scientific">Thiomonas bhubaneswarensis</name>
    <dbReference type="NCBI Taxonomy" id="339866"/>
    <lineage>
        <taxon>Bacteria</taxon>
        <taxon>Pseudomonadati</taxon>
        <taxon>Pseudomonadota</taxon>
        <taxon>Betaproteobacteria</taxon>
        <taxon>Burkholderiales</taxon>
        <taxon>Thiomonas</taxon>
    </lineage>
</organism>
<dbReference type="Gene3D" id="2.60.120.10">
    <property type="entry name" value="Jelly Rolls"/>
    <property type="match status" value="1"/>
</dbReference>
<dbReference type="GO" id="GO:0005829">
    <property type="term" value="C:cytosol"/>
    <property type="evidence" value="ECO:0007669"/>
    <property type="project" value="TreeGrafter"/>
</dbReference>
<dbReference type="InterPro" id="IPR000595">
    <property type="entry name" value="cNMP-bd_dom"/>
</dbReference>
<evidence type="ECO:0000313" key="2">
    <source>
        <dbReference type="EMBL" id="CUA95721.1"/>
    </source>
</evidence>
<dbReference type="SUPFAM" id="SSF51206">
    <property type="entry name" value="cAMP-binding domain-like"/>
    <property type="match status" value="1"/>
</dbReference>
<evidence type="ECO:0000259" key="1">
    <source>
        <dbReference type="PROSITE" id="PS50042"/>
    </source>
</evidence>
<gene>
    <name evidence="2" type="ORF">Ga0061069_103220</name>
</gene>
<dbReference type="InterPro" id="IPR018490">
    <property type="entry name" value="cNMP-bd_dom_sf"/>
</dbReference>
<accession>A0A0K6HY18</accession>
<name>A0A0K6HY18_9BURK</name>
<dbReference type="Proteomes" id="UP000183649">
    <property type="component" value="Unassembled WGS sequence"/>
</dbReference>
<dbReference type="GO" id="GO:0003700">
    <property type="term" value="F:DNA-binding transcription factor activity"/>
    <property type="evidence" value="ECO:0007669"/>
    <property type="project" value="TreeGrafter"/>
</dbReference>